<keyword evidence="5" id="KW-0539">Nucleus</keyword>
<organism evidence="7 8">
    <name type="scientific">Protea cynaroides</name>
    <dbReference type="NCBI Taxonomy" id="273540"/>
    <lineage>
        <taxon>Eukaryota</taxon>
        <taxon>Viridiplantae</taxon>
        <taxon>Streptophyta</taxon>
        <taxon>Embryophyta</taxon>
        <taxon>Tracheophyta</taxon>
        <taxon>Spermatophyta</taxon>
        <taxon>Magnoliopsida</taxon>
        <taxon>Proteales</taxon>
        <taxon>Proteaceae</taxon>
        <taxon>Protea</taxon>
    </lineage>
</organism>
<evidence type="ECO:0000313" key="7">
    <source>
        <dbReference type="EMBL" id="KAJ4951967.1"/>
    </source>
</evidence>
<evidence type="ECO:0000256" key="4">
    <source>
        <dbReference type="ARBA" id="ARBA00023163"/>
    </source>
</evidence>
<gene>
    <name evidence="7" type="ORF">NE237_028799</name>
</gene>
<sequence length="205" mass="23027">MRCSIEGLGEQVLVIVEWQQETSMELKVGGCDAYLRFLEKETNKKQRLEEAGDDGNNGCCIKHRASPPNKVCRNLLSLSGDWQTYKKETLLFVDHHNISWEMKNEVWVSSKSFVLTKGWMEIVNQYQLRRNFVVHFYQLEHQNMDTKHYGIRYAVPELVKTIRLFGQTFNYLCCDETIGGSGSGNGGGGTGNGGSGGSSSGQNDC</sequence>
<keyword evidence="8" id="KW-1185">Reference proteome</keyword>
<dbReference type="GO" id="GO:0003677">
    <property type="term" value="F:DNA binding"/>
    <property type="evidence" value="ECO:0007669"/>
    <property type="project" value="UniProtKB-KW"/>
</dbReference>
<comment type="subcellular location">
    <subcellularLocation>
        <location evidence="1">Nucleus</location>
    </subcellularLocation>
</comment>
<dbReference type="GO" id="GO:0005634">
    <property type="term" value="C:nucleus"/>
    <property type="evidence" value="ECO:0007669"/>
    <property type="project" value="UniProtKB-SubCell"/>
</dbReference>
<evidence type="ECO:0000313" key="8">
    <source>
        <dbReference type="Proteomes" id="UP001141806"/>
    </source>
</evidence>
<dbReference type="OrthoDB" id="686863at2759"/>
<keyword evidence="2" id="KW-0805">Transcription regulation</keyword>
<comment type="caution">
    <text evidence="7">The sequence shown here is derived from an EMBL/GenBank/DDBJ whole genome shotgun (WGS) entry which is preliminary data.</text>
</comment>
<keyword evidence="4" id="KW-0804">Transcription</keyword>
<name>A0A9Q0GQ12_9MAGN</name>
<accession>A0A9Q0GQ12</accession>
<protein>
    <submittedName>
        <fullName evidence="7">Uncharacterized protein</fullName>
    </submittedName>
</protein>
<keyword evidence="3" id="KW-0238">DNA-binding</keyword>
<dbReference type="AlphaFoldDB" id="A0A9Q0GQ12"/>
<dbReference type="Gene3D" id="2.40.330.10">
    <property type="entry name" value="DNA-binding pseudobarrel domain"/>
    <property type="match status" value="1"/>
</dbReference>
<dbReference type="InterPro" id="IPR015300">
    <property type="entry name" value="DNA-bd_pseudobarrel_sf"/>
</dbReference>
<dbReference type="EMBL" id="JAMYWD010000012">
    <property type="protein sequence ID" value="KAJ4951967.1"/>
    <property type="molecule type" value="Genomic_DNA"/>
</dbReference>
<evidence type="ECO:0000256" key="3">
    <source>
        <dbReference type="ARBA" id="ARBA00023125"/>
    </source>
</evidence>
<feature type="compositionally biased region" description="Gly residues" evidence="6">
    <location>
        <begin position="183"/>
        <end position="199"/>
    </location>
</feature>
<evidence type="ECO:0000256" key="5">
    <source>
        <dbReference type="ARBA" id="ARBA00023242"/>
    </source>
</evidence>
<evidence type="ECO:0000256" key="2">
    <source>
        <dbReference type="ARBA" id="ARBA00023015"/>
    </source>
</evidence>
<evidence type="ECO:0000256" key="1">
    <source>
        <dbReference type="ARBA" id="ARBA00004123"/>
    </source>
</evidence>
<reference evidence="7" key="1">
    <citation type="journal article" date="2023" name="Plant J.">
        <title>The genome of the king protea, Protea cynaroides.</title>
        <authorList>
            <person name="Chang J."/>
            <person name="Duong T.A."/>
            <person name="Schoeman C."/>
            <person name="Ma X."/>
            <person name="Roodt D."/>
            <person name="Barker N."/>
            <person name="Li Z."/>
            <person name="Van de Peer Y."/>
            <person name="Mizrachi E."/>
        </authorList>
    </citation>
    <scope>NUCLEOTIDE SEQUENCE</scope>
    <source>
        <tissue evidence="7">Young leaves</tissue>
    </source>
</reference>
<evidence type="ECO:0000256" key="6">
    <source>
        <dbReference type="SAM" id="MobiDB-lite"/>
    </source>
</evidence>
<proteinExistence type="predicted"/>
<dbReference type="SUPFAM" id="SSF101936">
    <property type="entry name" value="DNA-binding pseudobarrel domain"/>
    <property type="match status" value="1"/>
</dbReference>
<feature type="region of interest" description="Disordered" evidence="6">
    <location>
        <begin position="183"/>
        <end position="205"/>
    </location>
</feature>
<dbReference type="Proteomes" id="UP001141806">
    <property type="component" value="Unassembled WGS sequence"/>
</dbReference>